<dbReference type="OrthoDB" id="288987at2759"/>
<dbReference type="InterPro" id="IPR001878">
    <property type="entry name" value="Znf_CCHC"/>
</dbReference>
<reference evidence="8 9" key="1">
    <citation type="journal article" date="2018" name="Sci. Rep.">
        <title>Raphidocelis subcapitata (=Pseudokirchneriella subcapitata) provides an insight into genome evolution and environmental adaptations in the Sphaeropleales.</title>
        <authorList>
            <person name="Suzuki S."/>
            <person name="Yamaguchi H."/>
            <person name="Nakajima N."/>
            <person name="Kawachi M."/>
        </authorList>
    </citation>
    <scope>NUCLEOTIDE SEQUENCE [LARGE SCALE GENOMIC DNA]</scope>
    <source>
        <strain evidence="8 9">NIES-35</strain>
    </source>
</reference>
<dbReference type="EMBL" id="BDRX01000055">
    <property type="protein sequence ID" value="GBF94761.1"/>
    <property type="molecule type" value="Genomic_DNA"/>
</dbReference>
<dbReference type="Gene3D" id="3.90.70.130">
    <property type="match status" value="2"/>
</dbReference>
<dbReference type="PANTHER" id="PTHR48153">
    <property type="entry name" value="UFM1-SPECIFIC PROTEASE 2"/>
    <property type="match status" value="1"/>
</dbReference>
<feature type="domain" description="CCHC-type" evidence="7">
    <location>
        <begin position="115"/>
        <end position="131"/>
    </location>
</feature>
<evidence type="ECO:0000256" key="6">
    <source>
        <dbReference type="SAM" id="MobiDB-lite"/>
    </source>
</evidence>
<keyword evidence="4" id="KW-0862">Zinc</keyword>
<dbReference type="STRING" id="307507.A0A2V0P4F4"/>
<evidence type="ECO:0000256" key="2">
    <source>
        <dbReference type="ARBA" id="ARBA00022771"/>
    </source>
</evidence>
<evidence type="ECO:0000256" key="3">
    <source>
        <dbReference type="ARBA" id="ARBA00022801"/>
    </source>
</evidence>
<feature type="compositionally biased region" description="Gly residues" evidence="6">
    <location>
        <begin position="400"/>
        <end position="422"/>
    </location>
</feature>
<protein>
    <recommendedName>
        <fullName evidence="7">CCHC-type domain-containing protein</fullName>
    </recommendedName>
</protein>
<dbReference type="PROSITE" id="PS50158">
    <property type="entry name" value="ZF_CCHC"/>
    <property type="match status" value="1"/>
</dbReference>
<keyword evidence="9" id="KW-1185">Reference proteome</keyword>
<dbReference type="GO" id="GO:0019783">
    <property type="term" value="F:ubiquitin-like protein peptidase activity"/>
    <property type="evidence" value="ECO:0007669"/>
    <property type="project" value="TreeGrafter"/>
</dbReference>
<dbReference type="SUPFAM" id="SSF57756">
    <property type="entry name" value="Retrovirus zinc finger-like domains"/>
    <property type="match status" value="1"/>
</dbReference>
<dbReference type="Pfam" id="PF00569">
    <property type="entry name" value="ZZ"/>
    <property type="match status" value="1"/>
</dbReference>
<gene>
    <name evidence="8" type="ORF">Rsub_07644</name>
</gene>
<dbReference type="SMART" id="SM00343">
    <property type="entry name" value="ZnF_C2HC"/>
    <property type="match status" value="1"/>
</dbReference>
<evidence type="ECO:0000313" key="8">
    <source>
        <dbReference type="EMBL" id="GBF94761.1"/>
    </source>
</evidence>
<dbReference type="FunCoup" id="A0A2V0P4F4">
    <property type="interactions" value="73"/>
</dbReference>
<dbReference type="InParanoid" id="A0A2V0P4F4"/>
<keyword evidence="2 5" id="KW-0863">Zinc-finger</keyword>
<dbReference type="Proteomes" id="UP000247498">
    <property type="component" value="Unassembled WGS sequence"/>
</dbReference>
<evidence type="ECO:0000256" key="5">
    <source>
        <dbReference type="PROSITE-ProRule" id="PRU00047"/>
    </source>
</evidence>
<evidence type="ECO:0000256" key="4">
    <source>
        <dbReference type="ARBA" id="ARBA00022833"/>
    </source>
</evidence>
<sequence>MEADGGDELVECPVCGLWQEAGLAAQLHVDAHFAGSQQHAAAAPAAGGGGGGGVVCSVCGEAVRLADIESHEEAHRLQGLEDASRRAADAAEAHQFEALQSLYGFADKPAQRPGRCYTCGQPGHWQSDCPSNPNRIGAAPRLPPEPSAVAAQQRREPAASAAEDVAPMLRDCLIAGTRAHSRAYICGHVAHLSRAQLDSGWGCGYRNLQMLASHLLARRPDVAPVLFGGCGWLPDLPSLQAWLEAAWEQGFDPPGRRQMGGHVQGTRKWIGTPEVAALLRQFGIDARVVDFCAQAPATVGPGGATVHRGVACDLCECSPIVGVRHKSTVRSDFDVCARCRASPAAAGGEPYIPLGSAGGGSGGGGGGGGADAGAVRQALREGGEGSGGDDWLSEGEGEDGGGGGGGGGGGSGGGGGGGGKGQGAAAPSRKDSAPASPRQHHPALMEWVWNYFSSGDGEAAAGGGSGGGGGGASSGAGAAAAPRDAFAVLRAGAAAAAAAAAAGRAGGGAGGAAAARGALSVVVTSKGPLYLQHDGHSRTVVGIERLAPPGREAEYKLLVLDPSTDAGSLRESLRHRRSWEVRVKRGAGTLSRPEFQILYVPEGAPPAPRGSAAWEALKTIRAEAKYYS</sequence>
<keyword evidence="1" id="KW-0479">Metal-binding</keyword>
<dbReference type="Pfam" id="PF00098">
    <property type="entry name" value="zf-CCHC"/>
    <property type="match status" value="1"/>
</dbReference>
<dbReference type="InterPro" id="IPR012462">
    <property type="entry name" value="UFSP1/2_DUB_cat"/>
</dbReference>
<dbReference type="InterPro" id="IPR036875">
    <property type="entry name" value="Znf_CCHC_sf"/>
</dbReference>
<dbReference type="SUPFAM" id="SSF57850">
    <property type="entry name" value="RING/U-box"/>
    <property type="match status" value="1"/>
</dbReference>
<dbReference type="AlphaFoldDB" id="A0A2V0P4F4"/>
<evidence type="ECO:0000259" key="7">
    <source>
        <dbReference type="PROSITE" id="PS50158"/>
    </source>
</evidence>
<dbReference type="Gene3D" id="3.30.60.90">
    <property type="match status" value="1"/>
</dbReference>
<dbReference type="InterPro" id="IPR000433">
    <property type="entry name" value="Znf_ZZ"/>
</dbReference>
<dbReference type="Pfam" id="PF07910">
    <property type="entry name" value="Peptidase_C78"/>
    <property type="match status" value="2"/>
</dbReference>
<dbReference type="InterPro" id="IPR043145">
    <property type="entry name" value="Znf_ZZ_sf"/>
</dbReference>
<comment type="caution">
    <text evidence="8">The sequence shown here is derived from an EMBL/GenBank/DDBJ whole genome shotgun (WGS) entry which is preliminary data.</text>
</comment>
<dbReference type="GO" id="GO:0003676">
    <property type="term" value="F:nucleic acid binding"/>
    <property type="evidence" value="ECO:0007669"/>
    <property type="project" value="InterPro"/>
</dbReference>
<keyword evidence="3" id="KW-0378">Hydrolase</keyword>
<dbReference type="Gene3D" id="4.10.60.10">
    <property type="entry name" value="Zinc finger, CCHC-type"/>
    <property type="match status" value="1"/>
</dbReference>
<organism evidence="8 9">
    <name type="scientific">Raphidocelis subcapitata</name>
    <dbReference type="NCBI Taxonomy" id="307507"/>
    <lineage>
        <taxon>Eukaryota</taxon>
        <taxon>Viridiplantae</taxon>
        <taxon>Chlorophyta</taxon>
        <taxon>core chlorophytes</taxon>
        <taxon>Chlorophyceae</taxon>
        <taxon>CS clade</taxon>
        <taxon>Sphaeropleales</taxon>
        <taxon>Selenastraceae</taxon>
        <taxon>Raphidocelis</taxon>
    </lineage>
</organism>
<accession>A0A2V0P4F4</accession>
<dbReference type="PANTHER" id="PTHR48153:SF4">
    <property type="entry name" value="UBIQUITIN CARBOXYL-TERMINAL HYDROLASE MUG105"/>
    <property type="match status" value="1"/>
</dbReference>
<proteinExistence type="predicted"/>
<feature type="region of interest" description="Disordered" evidence="6">
    <location>
        <begin position="380"/>
        <end position="440"/>
    </location>
</feature>
<evidence type="ECO:0000256" key="1">
    <source>
        <dbReference type="ARBA" id="ARBA00022723"/>
    </source>
</evidence>
<dbReference type="GO" id="GO:0008270">
    <property type="term" value="F:zinc ion binding"/>
    <property type="evidence" value="ECO:0007669"/>
    <property type="project" value="UniProtKB-KW"/>
</dbReference>
<name>A0A2V0P4F4_9CHLO</name>
<dbReference type="SMART" id="SM00291">
    <property type="entry name" value="ZnF_ZZ"/>
    <property type="match status" value="1"/>
</dbReference>
<evidence type="ECO:0000313" key="9">
    <source>
        <dbReference type="Proteomes" id="UP000247498"/>
    </source>
</evidence>